<keyword evidence="1" id="KW-1133">Transmembrane helix</keyword>
<feature type="transmembrane region" description="Helical" evidence="1">
    <location>
        <begin position="35"/>
        <end position="53"/>
    </location>
</feature>
<keyword evidence="1" id="KW-0812">Transmembrane</keyword>
<evidence type="ECO:0000313" key="2">
    <source>
        <dbReference type="EMBL" id="GJM90745.1"/>
    </source>
</evidence>
<protein>
    <submittedName>
        <fullName evidence="2">Uncharacterized protein</fullName>
    </submittedName>
</protein>
<keyword evidence="3" id="KW-1185">Reference proteome</keyword>
<reference evidence="2" key="2">
    <citation type="submission" date="2021-12" db="EMBL/GenBank/DDBJ databases">
        <title>Resequencing data analysis of finger millet.</title>
        <authorList>
            <person name="Hatakeyama M."/>
            <person name="Aluri S."/>
            <person name="Balachadran M.T."/>
            <person name="Sivarajan S.R."/>
            <person name="Poveda L."/>
            <person name="Shimizu-Inatsugi R."/>
            <person name="Schlapbach R."/>
            <person name="Sreeman S.M."/>
            <person name="Shimizu K.K."/>
        </authorList>
    </citation>
    <scope>NUCLEOTIDE SEQUENCE</scope>
</reference>
<reference evidence="2" key="1">
    <citation type="journal article" date="2018" name="DNA Res.">
        <title>Multiple hybrid de novo genome assembly of finger millet, an orphan allotetraploid crop.</title>
        <authorList>
            <person name="Hatakeyama M."/>
            <person name="Aluri S."/>
            <person name="Balachadran M.T."/>
            <person name="Sivarajan S.R."/>
            <person name="Patrignani A."/>
            <person name="Gruter S."/>
            <person name="Poveda L."/>
            <person name="Shimizu-Inatsugi R."/>
            <person name="Baeten J."/>
            <person name="Francoijs K.J."/>
            <person name="Nataraja K.N."/>
            <person name="Reddy Y.A.N."/>
            <person name="Phadnis S."/>
            <person name="Ravikumar R.L."/>
            <person name="Schlapbach R."/>
            <person name="Sreeman S.M."/>
            <person name="Shimizu K.K."/>
        </authorList>
    </citation>
    <scope>NUCLEOTIDE SEQUENCE</scope>
</reference>
<keyword evidence="1" id="KW-0472">Membrane</keyword>
<organism evidence="2 3">
    <name type="scientific">Eleusine coracana subsp. coracana</name>
    <dbReference type="NCBI Taxonomy" id="191504"/>
    <lineage>
        <taxon>Eukaryota</taxon>
        <taxon>Viridiplantae</taxon>
        <taxon>Streptophyta</taxon>
        <taxon>Embryophyta</taxon>
        <taxon>Tracheophyta</taxon>
        <taxon>Spermatophyta</taxon>
        <taxon>Magnoliopsida</taxon>
        <taxon>Liliopsida</taxon>
        <taxon>Poales</taxon>
        <taxon>Poaceae</taxon>
        <taxon>PACMAD clade</taxon>
        <taxon>Chloridoideae</taxon>
        <taxon>Cynodonteae</taxon>
        <taxon>Eleusininae</taxon>
        <taxon>Eleusine</taxon>
    </lineage>
</organism>
<evidence type="ECO:0000313" key="3">
    <source>
        <dbReference type="Proteomes" id="UP001054889"/>
    </source>
</evidence>
<dbReference type="Proteomes" id="UP001054889">
    <property type="component" value="Unassembled WGS sequence"/>
</dbReference>
<dbReference type="EMBL" id="BQKI01000003">
    <property type="protein sequence ID" value="GJM90745.1"/>
    <property type="molecule type" value="Genomic_DNA"/>
</dbReference>
<sequence>MVNWPLGWPDHACSGIAVTTLCSCYAPSPQPSASGWAFVFAGLALMAVAVASWHAETEAAGDKTALQRKFGLMKAAIDVRERLRGRSQEATRRRGRCAWRTWCGAVAAGVPAHLPLGLHRHVAALAPGTCDLSPPRKVPDKAAAATKPAAERIFNIK</sequence>
<gene>
    <name evidence="2" type="primary">ga07053</name>
    <name evidence="2" type="ORF">PR202_ga07053</name>
</gene>
<dbReference type="AlphaFoldDB" id="A0AAV5BY75"/>
<name>A0AAV5BY75_ELECO</name>
<evidence type="ECO:0000256" key="1">
    <source>
        <dbReference type="SAM" id="Phobius"/>
    </source>
</evidence>
<proteinExistence type="predicted"/>
<comment type="caution">
    <text evidence="2">The sequence shown here is derived from an EMBL/GenBank/DDBJ whole genome shotgun (WGS) entry which is preliminary data.</text>
</comment>
<accession>A0AAV5BY75</accession>